<gene>
    <name evidence="1" type="ORF">H0E84_12535</name>
</gene>
<proteinExistence type="predicted"/>
<protein>
    <submittedName>
        <fullName evidence="1">Uncharacterized protein</fullName>
    </submittedName>
</protein>
<evidence type="ECO:0000313" key="2">
    <source>
        <dbReference type="Proteomes" id="UP000578091"/>
    </source>
</evidence>
<dbReference type="AlphaFoldDB" id="A0A853JF26"/>
<reference evidence="1 2" key="1">
    <citation type="submission" date="2020-07" db="EMBL/GenBank/DDBJ databases">
        <title>Luteimonas sp. SJ-92.</title>
        <authorList>
            <person name="Huang X.-X."/>
            <person name="Xu L."/>
            <person name="Sun J.-Q."/>
        </authorList>
    </citation>
    <scope>NUCLEOTIDE SEQUENCE [LARGE SCALE GENOMIC DNA]</scope>
    <source>
        <strain evidence="1 2">SJ-92</strain>
    </source>
</reference>
<keyword evidence="2" id="KW-1185">Reference proteome</keyword>
<sequence>MRQDAVGNDFEWSSWGIEHWNERLLEHFFSNRCDEPPVAVLLVTSDELARATGDPLATADAARTSFVEAVNRAIGSKGLLEDASNYRGFPMHPPLTRPRFIAHLILTCLAASESSEELADESSFIARLRKLAELHANSLSMLPILWTHLQTWLSNHDVSYRRLVLPDPGGLTRIGYTVRLTFPDRRDQQRLSRLLDDAGFSGAVPPIARTLSLVASQRSQFSVTFQRAFDDFRRKLESTSEAESKKLSTHRLWAAVVDAALRGRGHQHSESLTHYSVLAEDAEDILSLFVTSDRDEPLPRTQPVELFTAYGPWKFGLVPEDGALDTGGLHAIAGAVLSGALRLPRVSALVDQGVLPFALRSHGLLELVGRSELDAATYALVRQDKLADTRRIYSDGTDIPSAYPGWAQIRAPGLKAAPASTFHGTTLAETWILHESLSLPAIGIRGGVRTEEGWLGLAEVLPKVVADDANRVWMEAEDRVVELARDENGLWLLPPDDWSGLVVLKATWSEYERQRDVRFNSTVVTENFKAPNDPDAWLIEGMSNGSNLGSADSEETSLIGDRDGVELVNPILLGAGVGEFVSEPVKSAWAVTPLGRKFIGRCGSLRGDDAIPTFRVDSANARRRWRKLLLKSDPADSEFAANRDRVKGKVASDALPSQAVSQMIPDLTPRKFQAVKPTVDRLVRVISGRAATRAGIPWREWKELTLGTLDIDARNLAHVTRAWMEAGFIDVASFARWRRRCVFARAPKLLAYRAGGVVNAIVSGLSLPATQAAILDASARLEMLVLTRRSISALVPPVLRIVGNDEESISLVARQVSMPITWLRADMLGRMFGTLPSGAAAPTQYDSAGEWHRWSLKEGPVPGIRVEHFVRADRPDYWLATHESGSSWAFELNPLRQWAAAVLGEPLVVTDGPHDLVAHHGYLPLSVARLAGVLGQGLAGPSGSGEYRYPVGAVVRANILAMLR</sequence>
<evidence type="ECO:0000313" key="1">
    <source>
        <dbReference type="EMBL" id="NZA27209.1"/>
    </source>
</evidence>
<dbReference type="RefSeq" id="WP_180678990.1">
    <property type="nucleotide sequence ID" value="NZ_JACCKA010000073.1"/>
</dbReference>
<name>A0A853JF26_9GAMM</name>
<accession>A0A853JF26</accession>
<comment type="caution">
    <text evidence="1">The sequence shown here is derived from an EMBL/GenBank/DDBJ whole genome shotgun (WGS) entry which is preliminary data.</text>
</comment>
<dbReference type="Proteomes" id="UP000578091">
    <property type="component" value="Unassembled WGS sequence"/>
</dbReference>
<dbReference type="EMBL" id="JACCKA010000073">
    <property type="protein sequence ID" value="NZA27209.1"/>
    <property type="molecule type" value="Genomic_DNA"/>
</dbReference>
<organism evidence="1 2">
    <name type="scientific">Luteimonas salinisoli</name>
    <dbReference type="NCBI Taxonomy" id="2752307"/>
    <lineage>
        <taxon>Bacteria</taxon>
        <taxon>Pseudomonadati</taxon>
        <taxon>Pseudomonadota</taxon>
        <taxon>Gammaproteobacteria</taxon>
        <taxon>Lysobacterales</taxon>
        <taxon>Lysobacteraceae</taxon>
        <taxon>Luteimonas</taxon>
    </lineage>
</organism>